<dbReference type="InterPro" id="IPR013413">
    <property type="entry name" value="CRISPR-assoc_prot_NE0113"/>
</dbReference>
<organism evidence="2 3">
    <name type="scientific">Shewanella decolorationis</name>
    <dbReference type="NCBI Taxonomy" id="256839"/>
    <lineage>
        <taxon>Bacteria</taxon>
        <taxon>Pseudomonadati</taxon>
        <taxon>Pseudomonadota</taxon>
        <taxon>Gammaproteobacteria</taxon>
        <taxon>Alteromonadales</taxon>
        <taxon>Shewanellaceae</taxon>
        <taxon>Shewanella</taxon>
    </lineage>
</organism>
<evidence type="ECO:0000259" key="1">
    <source>
        <dbReference type="Pfam" id="PF09623"/>
    </source>
</evidence>
<dbReference type="RefSeq" id="WP_208662585.1">
    <property type="nucleotide sequence ID" value="NZ_CP031775.2"/>
</dbReference>
<dbReference type="Pfam" id="PF09623">
    <property type="entry name" value="Cas_NE0113"/>
    <property type="match status" value="1"/>
</dbReference>
<feature type="domain" description="CRISPR system ring nuclease SSO2081-like" evidence="1">
    <location>
        <begin position="12"/>
        <end position="212"/>
    </location>
</feature>
<dbReference type="Proteomes" id="UP000321124">
    <property type="component" value="Chromosome"/>
</dbReference>
<dbReference type="AlphaFoldDB" id="A0A5B8QXT8"/>
<gene>
    <name evidence="2" type="ORF">D0436_10365</name>
</gene>
<protein>
    <submittedName>
        <fullName evidence="2">TIGR02584 family CRISPR-associated protein</fullName>
    </submittedName>
</protein>
<dbReference type="NCBIfam" id="TIGR02584">
    <property type="entry name" value="cas_NE0113"/>
    <property type="match status" value="1"/>
</dbReference>
<dbReference type="CDD" id="cd09741">
    <property type="entry name" value="Csx1_III-U"/>
    <property type="match status" value="1"/>
</dbReference>
<evidence type="ECO:0000313" key="2">
    <source>
        <dbReference type="EMBL" id="QDZ90838.1"/>
    </source>
</evidence>
<dbReference type="InterPro" id="IPR019092">
    <property type="entry name" value="SSO2081-like_dom"/>
</dbReference>
<name>A0A5B8QXT8_9GAMM</name>
<sequence>MKHILLAVSGMTPQIITETLYGIYKKDCSQMPTEIHVITTGAGSDKLINALMGSDNKLEQFCRDYQLPQILFTEEHIHIPKGDDGLKIVDVRSEREQEIIADFITQFVRDKTTQADIAIHASLAGGRKTMGFAMGYAMSLFGRHQDSLSHVLVSEPYEIVPDFFYPTPQETWRADKNGSRHDMSKAEVTLATIPLVLMREEMPTALLSNTQLSYTETVSRVNKANALNAEDASVILDYQRLTINCDGYEVAMKPDCFAFYSWLAQDSKENPGEGTEAPCSGMKCGELNQRLRKFYLALLPPQWVLRDEYTEISLEELAEVTKDHLDRLEPQPKSSWLLQDNDNTQQLLNADACDAELVKKHNTLWHRLLRETNKALEDVMGKKLAKFYQIQTVNHVKGSVKTAVQDFKGLAIQAHKIQFID</sequence>
<reference evidence="2 3" key="1">
    <citation type="journal article" date="2019" name="Ecotoxicol. Environ. Saf.">
        <title>Microbial characterization of heavy metal resistant bacterial strains isolated from an electroplating wastewater treatment plant.</title>
        <authorList>
            <person name="Cai X."/>
            <person name="Zheng X."/>
            <person name="Zhang D."/>
            <person name="Iqbal W."/>
            <person name="Liu C."/>
            <person name="Yang B."/>
            <person name="Zhao X."/>
            <person name="Lu X."/>
            <person name="Mao Y."/>
        </authorList>
    </citation>
    <scope>NUCLEOTIDE SEQUENCE [LARGE SCALE GENOMIC DNA]</scope>
    <source>
        <strain evidence="2 3">Ni1-3</strain>
    </source>
</reference>
<dbReference type="KEGG" id="sdeo:D0436_10365"/>
<dbReference type="EMBL" id="CP031775">
    <property type="protein sequence ID" value="QDZ90838.1"/>
    <property type="molecule type" value="Genomic_DNA"/>
</dbReference>
<accession>A0A5B8QXT8</accession>
<proteinExistence type="predicted"/>
<evidence type="ECO:0000313" key="3">
    <source>
        <dbReference type="Proteomes" id="UP000321124"/>
    </source>
</evidence>